<protein>
    <recommendedName>
        <fullName evidence="6">Replication factor A protein 3</fullName>
    </recommendedName>
</protein>
<dbReference type="EMBL" id="JAEUBD010001540">
    <property type="protein sequence ID" value="KAH3659301.1"/>
    <property type="molecule type" value="Genomic_DNA"/>
</dbReference>
<dbReference type="GO" id="GO:0003677">
    <property type="term" value="F:DNA binding"/>
    <property type="evidence" value="ECO:0007669"/>
    <property type="project" value="InterPro"/>
</dbReference>
<dbReference type="SUPFAM" id="SSF50249">
    <property type="entry name" value="Nucleic acid-binding proteins"/>
    <property type="match status" value="1"/>
</dbReference>
<evidence type="ECO:0000313" key="4">
    <source>
        <dbReference type="EMBL" id="KAH3659301.1"/>
    </source>
</evidence>
<comment type="similarity">
    <text evidence="2">Belongs to the replication factor A protein 3 family.</text>
</comment>
<reference evidence="4" key="2">
    <citation type="submission" date="2021-01" db="EMBL/GenBank/DDBJ databases">
        <authorList>
            <person name="Schikora-Tamarit M.A."/>
        </authorList>
    </citation>
    <scope>NUCLEOTIDE SEQUENCE</scope>
    <source>
        <strain evidence="4">NCAIM Y.01608</strain>
    </source>
</reference>
<dbReference type="GO" id="GO:0006260">
    <property type="term" value="P:DNA replication"/>
    <property type="evidence" value="ECO:0007669"/>
    <property type="project" value="InterPro"/>
</dbReference>
<keyword evidence="5" id="KW-1185">Reference proteome</keyword>
<dbReference type="GO" id="GO:0031981">
    <property type="term" value="C:nuclear lumen"/>
    <property type="evidence" value="ECO:0007669"/>
    <property type="project" value="UniProtKB-ARBA"/>
</dbReference>
<dbReference type="InterPro" id="IPR013970">
    <property type="entry name" value="Rfa2"/>
</dbReference>
<evidence type="ECO:0000313" key="5">
    <source>
        <dbReference type="Proteomes" id="UP000788993"/>
    </source>
</evidence>
<evidence type="ECO:0008006" key="6">
    <source>
        <dbReference type="Google" id="ProtNLM"/>
    </source>
</evidence>
<comment type="subcellular location">
    <subcellularLocation>
        <location evidence="1">Nucleus</location>
    </subcellularLocation>
</comment>
<dbReference type="GO" id="GO:0006310">
    <property type="term" value="P:DNA recombination"/>
    <property type="evidence" value="ECO:0007669"/>
    <property type="project" value="InterPro"/>
</dbReference>
<dbReference type="Proteomes" id="UP000788993">
    <property type="component" value="Unassembled WGS sequence"/>
</dbReference>
<proteinExistence type="inferred from homology"/>
<organism evidence="4 5">
    <name type="scientific">Ogataea polymorpha</name>
    <dbReference type="NCBI Taxonomy" id="460523"/>
    <lineage>
        <taxon>Eukaryota</taxon>
        <taxon>Fungi</taxon>
        <taxon>Dikarya</taxon>
        <taxon>Ascomycota</taxon>
        <taxon>Saccharomycotina</taxon>
        <taxon>Pichiomycetes</taxon>
        <taxon>Pichiales</taxon>
        <taxon>Pichiaceae</taxon>
        <taxon>Ogataea</taxon>
    </lineage>
</organism>
<accession>A0A9P8SZ94</accession>
<name>A0A9P8SZ94_9ASCO</name>
<evidence type="ECO:0000256" key="2">
    <source>
        <dbReference type="ARBA" id="ARBA00009761"/>
    </source>
</evidence>
<evidence type="ECO:0000256" key="3">
    <source>
        <dbReference type="ARBA" id="ARBA00023242"/>
    </source>
</evidence>
<dbReference type="Pfam" id="PF08661">
    <property type="entry name" value="Rep_fac-A_3"/>
    <property type="match status" value="1"/>
</dbReference>
<keyword evidence="3" id="KW-0539">Nucleus</keyword>
<dbReference type="InterPro" id="IPR012340">
    <property type="entry name" value="NA-bd_OB-fold"/>
</dbReference>
<dbReference type="AlphaFoldDB" id="A0A9P8SZ94"/>
<gene>
    <name evidence="4" type="ORF">OGATHE_006185</name>
</gene>
<sequence length="111" mass="12277">MESIRVDASIISQFTKKTVRVIGKLIDKSTGAGTVIVQCNGSIQLKFQNQQALLESLTLNNWYECIGIVDSDNSVKVIQIIDFGDQISEPAVTKLVEMSHKVPELFYTSLS</sequence>
<evidence type="ECO:0000256" key="1">
    <source>
        <dbReference type="ARBA" id="ARBA00004123"/>
    </source>
</evidence>
<dbReference type="GO" id="GO:0006281">
    <property type="term" value="P:DNA repair"/>
    <property type="evidence" value="ECO:0007669"/>
    <property type="project" value="InterPro"/>
</dbReference>
<dbReference type="Gene3D" id="2.40.50.140">
    <property type="entry name" value="Nucleic acid-binding proteins"/>
    <property type="match status" value="1"/>
</dbReference>
<comment type="caution">
    <text evidence="4">The sequence shown here is derived from an EMBL/GenBank/DDBJ whole genome shotgun (WGS) entry which is preliminary data.</text>
</comment>
<reference evidence="4" key="1">
    <citation type="journal article" date="2021" name="Open Biol.">
        <title>Shared evolutionary footprints suggest mitochondrial oxidative damage underlies multiple complex I losses in fungi.</title>
        <authorList>
            <person name="Schikora-Tamarit M.A."/>
            <person name="Marcet-Houben M."/>
            <person name="Nosek J."/>
            <person name="Gabaldon T."/>
        </authorList>
    </citation>
    <scope>NUCLEOTIDE SEQUENCE</scope>
    <source>
        <strain evidence="4">NCAIM Y.01608</strain>
    </source>
</reference>